<name>A0A1E5IID3_ENDTX</name>
<dbReference type="NCBIfam" id="NF005840">
    <property type="entry name" value="PRK07757.1"/>
    <property type="match status" value="1"/>
</dbReference>
<dbReference type="AlphaFoldDB" id="A0A1E5IID3"/>
<reference evidence="6 7" key="1">
    <citation type="submission" date="2015-11" db="EMBL/GenBank/DDBJ databases">
        <title>Evidence for parallel genomic evolution in an endosymbiosis of termite gut flagellates.</title>
        <authorList>
            <person name="Zheng H."/>
        </authorList>
    </citation>
    <scope>NUCLEOTIDE SEQUENCE [LARGE SCALE GENOMIC DNA]</scope>
    <source>
        <strain evidence="6 7">CET450</strain>
    </source>
</reference>
<comment type="caution">
    <text evidence="6">The sequence shown here is derived from an EMBL/GenBank/DDBJ whole genome shotgun (WGS) entry which is preliminary data.</text>
</comment>
<dbReference type="EMBL" id="LNVX01000840">
    <property type="protein sequence ID" value="OEG69142.1"/>
    <property type="molecule type" value="Genomic_DNA"/>
</dbReference>
<evidence type="ECO:0000256" key="1">
    <source>
        <dbReference type="ARBA" id="ARBA00022679"/>
    </source>
</evidence>
<accession>A0A1E5IID3</accession>
<feature type="domain" description="N-acetyltransferase" evidence="3">
    <location>
        <begin position="1"/>
        <end position="151"/>
    </location>
</feature>
<dbReference type="EMBL" id="LNVX01000403">
    <property type="protein sequence ID" value="OEG70252.1"/>
    <property type="molecule type" value="Genomic_DNA"/>
</dbReference>
<dbReference type="GO" id="GO:0005737">
    <property type="term" value="C:cytoplasm"/>
    <property type="evidence" value="ECO:0007669"/>
    <property type="project" value="TreeGrafter"/>
</dbReference>
<dbReference type="InterPro" id="IPR045039">
    <property type="entry name" value="NSI-like"/>
</dbReference>
<protein>
    <submittedName>
        <fullName evidence="6">Acetyltransferase</fullName>
    </submittedName>
</protein>
<dbReference type="CDD" id="cd04301">
    <property type="entry name" value="NAT_SF"/>
    <property type="match status" value="1"/>
</dbReference>
<dbReference type="PANTHER" id="PTHR43626">
    <property type="entry name" value="ACYL-COA N-ACYLTRANSFERASE"/>
    <property type="match status" value="1"/>
</dbReference>
<dbReference type="InterPro" id="IPR000182">
    <property type="entry name" value="GNAT_dom"/>
</dbReference>
<evidence type="ECO:0000259" key="3">
    <source>
        <dbReference type="PROSITE" id="PS51186"/>
    </source>
</evidence>
<dbReference type="Proteomes" id="UP000095237">
    <property type="component" value="Unassembled WGS sequence"/>
</dbReference>
<dbReference type="SUPFAM" id="SSF55729">
    <property type="entry name" value="Acyl-CoA N-acyltransferases (Nat)"/>
    <property type="match status" value="1"/>
</dbReference>
<dbReference type="Gene3D" id="3.40.630.30">
    <property type="match status" value="1"/>
</dbReference>
<organism evidence="6 7">
    <name type="scientific">Endomicrobium trichonymphae</name>
    <dbReference type="NCBI Taxonomy" id="1408204"/>
    <lineage>
        <taxon>Bacteria</taxon>
        <taxon>Pseudomonadati</taxon>
        <taxon>Elusimicrobiota</taxon>
        <taxon>Endomicrobiia</taxon>
        <taxon>Endomicrobiales</taxon>
        <taxon>Endomicrobiaceae</taxon>
        <taxon>Candidatus Endomicrobiellum</taxon>
    </lineage>
</organism>
<evidence type="ECO:0000313" key="4">
    <source>
        <dbReference type="EMBL" id="OEG69142.1"/>
    </source>
</evidence>
<evidence type="ECO:0000313" key="6">
    <source>
        <dbReference type="EMBL" id="OEG70252.1"/>
    </source>
</evidence>
<proteinExistence type="predicted"/>
<evidence type="ECO:0000313" key="7">
    <source>
        <dbReference type="Proteomes" id="UP000095237"/>
    </source>
</evidence>
<gene>
    <name evidence="5" type="ORF">ATZ36_01895</name>
    <name evidence="4" type="ORF">ATZ36_02345</name>
    <name evidence="6" type="ORF">ATZ36_05320</name>
</gene>
<keyword evidence="7" id="KW-1185">Reference proteome</keyword>
<dbReference type="PROSITE" id="PS51186">
    <property type="entry name" value="GNAT"/>
    <property type="match status" value="1"/>
</dbReference>
<keyword evidence="2" id="KW-0012">Acyltransferase</keyword>
<dbReference type="GO" id="GO:0008080">
    <property type="term" value="F:N-acetyltransferase activity"/>
    <property type="evidence" value="ECO:0007669"/>
    <property type="project" value="InterPro"/>
</dbReference>
<keyword evidence="1 6" id="KW-0808">Transferase</keyword>
<sequence>MNIRPARVMDVKEIHKLVEYHANNKEMLHRSLSAIYENIQEFVVLENEDKIVGCGALYVSWENLAEIKALAVSDQYKGQGFGRKIVEILQENAKNLGVSRVFALSFKPKFFIKLGYEIIPKETLPHKIWSECINCHLFSECGEVPLLITLK</sequence>
<dbReference type="PANTHER" id="PTHR43626:SF4">
    <property type="entry name" value="GCN5-RELATED N-ACETYLTRANSFERASE 2, CHLOROPLASTIC"/>
    <property type="match status" value="1"/>
</dbReference>
<dbReference type="Pfam" id="PF00583">
    <property type="entry name" value="Acetyltransf_1"/>
    <property type="match status" value="1"/>
</dbReference>
<dbReference type="InterPro" id="IPR016181">
    <property type="entry name" value="Acyl_CoA_acyltransferase"/>
</dbReference>
<dbReference type="EMBL" id="LNVX01000566">
    <property type="protein sequence ID" value="OEG69768.1"/>
    <property type="molecule type" value="Genomic_DNA"/>
</dbReference>
<evidence type="ECO:0000313" key="5">
    <source>
        <dbReference type="EMBL" id="OEG69768.1"/>
    </source>
</evidence>
<evidence type="ECO:0000256" key="2">
    <source>
        <dbReference type="ARBA" id="ARBA00023315"/>
    </source>
</evidence>